<dbReference type="GO" id="GO:0003824">
    <property type="term" value="F:catalytic activity"/>
    <property type="evidence" value="ECO:0007669"/>
    <property type="project" value="InterPro"/>
</dbReference>
<dbReference type="InterPro" id="IPR050571">
    <property type="entry name" value="Class-IV_PLP-Dep_Aminotrnsfr"/>
</dbReference>
<name>A0A2M6W422_9BACT</name>
<sequence length="273" mass="31364">MQAEYIIKNGQLLDRAEGNISVYNKSLFFDFCVYSNIKVVNGRMFCADLEIDKLFESAEAIGMKTNFNSKEVMDWARQLIEKNNLKDALIRLLLVGPEQNTEAQLFLFAVGLTFYPDKFYKEGVKLISFSGERYFPTAKTTNLLMSYLAYREATKQEALDALLVDRQGNIREGTRSSFFVIKDNFLIMPPSGQTLPGLTKKIILEILPDDMRVKEENIPLADIEKYDDYFISATSMKIMPVSQIDGHVLTKGPSERLLTLMKLFKEYEKKYFV</sequence>
<evidence type="ECO:0000256" key="3">
    <source>
        <dbReference type="ARBA" id="ARBA00022898"/>
    </source>
</evidence>
<dbReference type="FunFam" id="3.20.10.10:FF:000002">
    <property type="entry name" value="D-alanine aminotransferase"/>
    <property type="match status" value="1"/>
</dbReference>
<dbReference type="GO" id="GO:0008652">
    <property type="term" value="P:amino acid biosynthetic process"/>
    <property type="evidence" value="ECO:0007669"/>
    <property type="project" value="UniProtKB-ARBA"/>
</dbReference>
<dbReference type="PANTHER" id="PTHR42743:SF11">
    <property type="entry name" value="AMINODEOXYCHORISMATE LYASE"/>
    <property type="match status" value="1"/>
</dbReference>
<dbReference type="AlphaFoldDB" id="A0A2M6W422"/>
<dbReference type="Proteomes" id="UP000231183">
    <property type="component" value="Unassembled WGS sequence"/>
</dbReference>
<reference evidence="5" key="1">
    <citation type="submission" date="2017-09" db="EMBL/GenBank/DDBJ databases">
        <title>Depth-based differentiation of microbial function through sediment-hosted aquifers and enrichment of novel symbionts in the deep terrestrial subsurface.</title>
        <authorList>
            <person name="Probst A.J."/>
            <person name="Ladd B."/>
            <person name="Jarett J.K."/>
            <person name="Geller-Mcgrath D.E."/>
            <person name="Sieber C.M.K."/>
            <person name="Emerson J.B."/>
            <person name="Anantharaman K."/>
            <person name="Thomas B.C."/>
            <person name="Malmstrom R."/>
            <person name="Stieglmeier M."/>
            <person name="Klingl A."/>
            <person name="Woyke T."/>
            <person name="Ryan C.M."/>
            <person name="Banfield J.F."/>
        </authorList>
    </citation>
    <scope>NUCLEOTIDE SEQUENCE [LARGE SCALE GENOMIC DNA]</scope>
</reference>
<dbReference type="Gene3D" id="3.20.10.10">
    <property type="entry name" value="D-amino Acid Aminotransferase, subunit A, domain 2"/>
    <property type="match status" value="1"/>
</dbReference>
<gene>
    <name evidence="4" type="ORF">COU31_02520</name>
</gene>
<comment type="caution">
    <text evidence="4">The sequence shown here is derived from an EMBL/GenBank/DDBJ whole genome shotgun (WGS) entry which is preliminary data.</text>
</comment>
<dbReference type="SUPFAM" id="SSF56752">
    <property type="entry name" value="D-aminoacid aminotransferase-like PLP-dependent enzymes"/>
    <property type="match status" value="1"/>
</dbReference>
<evidence type="ECO:0000313" key="5">
    <source>
        <dbReference type="Proteomes" id="UP000231183"/>
    </source>
</evidence>
<proteinExistence type="inferred from homology"/>
<organism evidence="4 5">
    <name type="scientific">Candidatus Magasanikbacteria bacterium CG10_big_fil_rev_8_21_14_0_10_40_10</name>
    <dbReference type="NCBI Taxonomy" id="1974648"/>
    <lineage>
        <taxon>Bacteria</taxon>
        <taxon>Candidatus Magasanikiibacteriota</taxon>
    </lineage>
</organism>
<evidence type="ECO:0000256" key="1">
    <source>
        <dbReference type="ARBA" id="ARBA00001933"/>
    </source>
</evidence>
<comment type="similarity">
    <text evidence="2">Belongs to the class-IV pyridoxal-phosphate-dependent aminotransferase family.</text>
</comment>
<dbReference type="InterPro" id="IPR043132">
    <property type="entry name" value="BCAT-like_C"/>
</dbReference>
<dbReference type="GO" id="GO:0046394">
    <property type="term" value="P:carboxylic acid biosynthetic process"/>
    <property type="evidence" value="ECO:0007669"/>
    <property type="project" value="UniProtKB-ARBA"/>
</dbReference>
<dbReference type="InterPro" id="IPR043131">
    <property type="entry name" value="BCAT-like_N"/>
</dbReference>
<dbReference type="GO" id="GO:0005829">
    <property type="term" value="C:cytosol"/>
    <property type="evidence" value="ECO:0007669"/>
    <property type="project" value="TreeGrafter"/>
</dbReference>
<comment type="cofactor">
    <cofactor evidence="1">
        <name>pyridoxal 5'-phosphate</name>
        <dbReference type="ChEBI" id="CHEBI:597326"/>
    </cofactor>
</comment>
<accession>A0A2M6W422</accession>
<evidence type="ECO:0000313" key="4">
    <source>
        <dbReference type="EMBL" id="PIT87528.1"/>
    </source>
</evidence>
<dbReference type="Gene3D" id="3.30.470.10">
    <property type="match status" value="1"/>
</dbReference>
<dbReference type="Pfam" id="PF01063">
    <property type="entry name" value="Aminotran_4"/>
    <property type="match status" value="1"/>
</dbReference>
<dbReference type="EMBL" id="PFBX01000024">
    <property type="protein sequence ID" value="PIT87528.1"/>
    <property type="molecule type" value="Genomic_DNA"/>
</dbReference>
<dbReference type="PANTHER" id="PTHR42743">
    <property type="entry name" value="AMINO-ACID AMINOTRANSFERASE"/>
    <property type="match status" value="1"/>
</dbReference>
<dbReference type="InterPro" id="IPR001544">
    <property type="entry name" value="Aminotrans_IV"/>
</dbReference>
<keyword evidence="3" id="KW-0663">Pyridoxal phosphate</keyword>
<evidence type="ECO:0008006" key="6">
    <source>
        <dbReference type="Google" id="ProtNLM"/>
    </source>
</evidence>
<evidence type="ECO:0000256" key="2">
    <source>
        <dbReference type="ARBA" id="ARBA00009320"/>
    </source>
</evidence>
<dbReference type="InterPro" id="IPR036038">
    <property type="entry name" value="Aminotransferase-like"/>
</dbReference>
<protein>
    <recommendedName>
        <fullName evidence="6">Amino acid aminotransferase</fullName>
    </recommendedName>
</protein>